<reference evidence="2 4" key="1">
    <citation type="submission" date="2016-10" db="EMBL/GenBank/DDBJ databases">
        <authorList>
            <person name="Cai Z."/>
        </authorList>
    </citation>
    <scope>NUCLEOTIDE SEQUENCE [LARGE SCALE GENOMIC DNA]</scope>
</reference>
<gene>
    <name evidence="3" type="ORF">BQ4739_LOCUS17870</name>
    <name evidence="2" type="ORF">BQ4739_LOCUS7673</name>
</gene>
<sequence length="165" mass="17057">MARNATAPSPAAKATAAEPSSSTTPGESPHSLRAPPTSSSSEAIYSSSSSTSSTNDQQPTQQQQQQQQEEAAFPALAIAPLPATVLKVVLFASSAWFRLPLPPAGCSVAWLRQQVAAKLAGTGTTLDTLRLVYGGRVLTADVAGQRLVLLPGVRVAHVLTRLEGG</sequence>
<accession>A0A383VQY4</accession>
<evidence type="ECO:0008006" key="5">
    <source>
        <dbReference type="Google" id="ProtNLM"/>
    </source>
</evidence>
<keyword evidence="4" id="KW-1185">Reference proteome</keyword>
<evidence type="ECO:0000313" key="3">
    <source>
        <dbReference type="EMBL" id="SZX77510.1"/>
    </source>
</evidence>
<dbReference type="AlphaFoldDB" id="A0A383VQY4"/>
<evidence type="ECO:0000313" key="2">
    <source>
        <dbReference type="EMBL" id="SZX67259.1"/>
    </source>
</evidence>
<protein>
    <recommendedName>
        <fullName evidence="5">Ubiquitin-like domain-containing protein</fullName>
    </recommendedName>
</protein>
<evidence type="ECO:0000256" key="1">
    <source>
        <dbReference type="SAM" id="MobiDB-lite"/>
    </source>
</evidence>
<dbReference type="EMBL" id="FNXT01000781">
    <property type="protein sequence ID" value="SZX67259.1"/>
    <property type="molecule type" value="Genomic_DNA"/>
</dbReference>
<dbReference type="EMBL" id="FNXT01001288">
    <property type="protein sequence ID" value="SZX77510.1"/>
    <property type="molecule type" value="Genomic_DNA"/>
</dbReference>
<organism evidence="2 4">
    <name type="scientific">Tetradesmus obliquus</name>
    <name type="common">Green alga</name>
    <name type="synonym">Acutodesmus obliquus</name>
    <dbReference type="NCBI Taxonomy" id="3088"/>
    <lineage>
        <taxon>Eukaryota</taxon>
        <taxon>Viridiplantae</taxon>
        <taxon>Chlorophyta</taxon>
        <taxon>core chlorophytes</taxon>
        <taxon>Chlorophyceae</taxon>
        <taxon>CS clade</taxon>
        <taxon>Sphaeropleales</taxon>
        <taxon>Scenedesmaceae</taxon>
        <taxon>Tetradesmus</taxon>
    </lineage>
</organism>
<feature type="region of interest" description="Disordered" evidence="1">
    <location>
        <begin position="1"/>
        <end position="71"/>
    </location>
</feature>
<name>A0A383VQY4_TETOB</name>
<evidence type="ECO:0000313" key="4">
    <source>
        <dbReference type="Proteomes" id="UP000256970"/>
    </source>
</evidence>
<proteinExistence type="predicted"/>
<dbReference type="Proteomes" id="UP000256970">
    <property type="component" value="Unassembled WGS sequence"/>
</dbReference>